<protein>
    <submittedName>
        <fullName evidence="1">Uncharacterized protein</fullName>
    </submittedName>
</protein>
<organism evidence="1 2">
    <name type="scientific">Candidatus Zambryskibacteria bacterium RIFCSPHIGHO2_02_FULL_43_37</name>
    <dbReference type="NCBI Taxonomy" id="1802749"/>
    <lineage>
        <taxon>Bacteria</taxon>
        <taxon>Candidatus Zambryskiibacteriota</taxon>
    </lineage>
</organism>
<evidence type="ECO:0000313" key="1">
    <source>
        <dbReference type="EMBL" id="OHA96458.1"/>
    </source>
</evidence>
<comment type="caution">
    <text evidence="1">The sequence shown here is derived from an EMBL/GenBank/DDBJ whole genome shotgun (WGS) entry which is preliminary data.</text>
</comment>
<sequence>MDLITTGTVAVAAHKLLGKTVDAISEDLAKLYGKGRDKITQVAVRKIKNLDDGAKANLRVARDVFWNGSYTDESICAEYFGGILAASRSQDGKDDTGVFYVDIIKSLSSGQLKIHYILYRALNRFLLVDTTKKDLNPGQESELHKLQLFIPHKGIVEQVQNEDLGAILHGLHAKNLIGNFQSNGHKLENDKVVPYIEFSPTTLGIQLFAIANNRFPQWRNFSTSDFGDFPDVILPKYYGSSIDSILEQAGLKNKSDPSTLI</sequence>
<evidence type="ECO:0000313" key="2">
    <source>
        <dbReference type="Proteomes" id="UP000177279"/>
    </source>
</evidence>
<name>A0A1G2THC4_9BACT</name>
<proteinExistence type="predicted"/>
<accession>A0A1G2THC4</accession>
<reference evidence="1 2" key="1">
    <citation type="journal article" date="2016" name="Nat. Commun.">
        <title>Thousands of microbial genomes shed light on interconnected biogeochemical processes in an aquifer system.</title>
        <authorList>
            <person name="Anantharaman K."/>
            <person name="Brown C.T."/>
            <person name="Hug L.A."/>
            <person name="Sharon I."/>
            <person name="Castelle C.J."/>
            <person name="Probst A.J."/>
            <person name="Thomas B.C."/>
            <person name="Singh A."/>
            <person name="Wilkins M.J."/>
            <person name="Karaoz U."/>
            <person name="Brodie E.L."/>
            <person name="Williams K.H."/>
            <person name="Hubbard S.S."/>
            <person name="Banfield J.F."/>
        </authorList>
    </citation>
    <scope>NUCLEOTIDE SEQUENCE [LARGE SCALE GENOMIC DNA]</scope>
</reference>
<gene>
    <name evidence="1" type="ORF">A3D49_01045</name>
</gene>
<dbReference type="EMBL" id="MHVS01000005">
    <property type="protein sequence ID" value="OHA96458.1"/>
    <property type="molecule type" value="Genomic_DNA"/>
</dbReference>
<dbReference type="AlphaFoldDB" id="A0A1G2THC4"/>
<dbReference type="Proteomes" id="UP000177279">
    <property type="component" value="Unassembled WGS sequence"/>
</dbReference>